<sequence length="382" mass="44832">KITVVFGGRHPTFEAEQILKSNEVDIIVRGEGELTFKELIIKGNPQNIEGISYRANGIIVHNPDRQLMDYSDVRLPARHLYNRNKYWIYTVRLETIEASRGCPYSCKFCITPNFYKRSWRSRPIEKIITELKMISKNRRISDIFFIDDNLTANTKRIEHLCEKIIESKKKNEIRDFKFFAQIRVDSVVKAPQMVKKMAKAGFWVVVIGIESIFEDTLKDIRKNINFQTVLDAIKILHRNDIIVSGNMIIGVNLHEEEKDIKKEIEFMSKIDIDILTFSILTPFPGTSTFRELEKKGLLISKDWSKYTMIKPVIKTNKLSPKKLSELLLFSFQKIKYFNNKKGLLLRIIRRRGFLFILNPVRFVSSLKAFIKMRIFFKTLRIK</sequence>
<keyword evidence="2" id="KW-0489">Methyltransferase</keyword>
<keyword evidence="7" id="KW-0411">Iron-sulfur</keyword>
<dbReference type="Pfam" id="PF04055">
    <property type="entry name" value="Radical_SAM"/>
    <property type="match status" value="1"/>
</dbReference>
<dbReference type="InterPro" id="IPR007197">
    <property type="entry name" value="rSAM"/>
</dbReference>
<gene>
    <name evidence="10" type="ORF">LCGC14_2857100</name>
</gene>
<evidence type="ECO:0000256" key="2">
    <source>
        <dbReference type="ARBA" id="ARBA00022603"/>
    </source>
</evidence>
<keyword evidence="4" id="KW-0949">S-adenosyl-L-methionine</keyword>
<dbReference type="PROSITE" id="PS51918">
    <property type="entry name" value="RADICAL_SAM"/>
    <property type="match status" value="1"/>
</dbReference>
<dbReference type="PROSITE" id="PS51332">
    <property type="entry name" value="B12_BINDING"/>
    <property type="match status" value="1"/>
</dbReference>
<dbReference type="AlphaFoldDB" id="A0A0F8YTI2"/>
<dbReference type="InterPro" id="IPR006158">
    <property type="entry name" value="Cobalamin-bd"/>
</dbReference>
<organism evidence="10">
    <name type="scientific">marine sediment metagenome</name>
    <dbReference type="NCBI Taxonomy" id="412755"/>
    <lineage>
        <taxon>unclassified sequences</taxon>
        <taxon>metagenomes</taxon>
        <taxon>ecological metagenomes</taxon>
    </lineage>
</organism>
<dbReference type="EMBL" id="LAZR01055122">
    <property type="protein sequence ID" value="KKK77090.1"/>
    <property type="molecule type" value="Genomic_DNA"/>
</dbReference>
<dbReference type="GO" id="GO:0046872">
    <property type="term" value="F:metal ion binding"/>
    <property type="evidence" value="ECO:0007669"/>
    <property type="project" value="UniProtKB-KW"/>
</dbReference>
<evidence type="ECO:0000256" key="6">
    <source>
        <dbReference type="ARBA" id="ARBA00023004"/>
    </source>
</evidence>
<evidence type="ECO:0000256" key="5">
    <source>
        <dbReference type="ARBA" id="ARBA00022723"/>
    </source>
</evidence>
<evidence type="ECO:0000256" key="4">
    <source>
        <dbReference type="ARBA" id="ARBA00022691"/>
    </source>
</evidence>
<dbReference type="SMART" id="SM00729">
    <property type="entry name" value="Elp3"/>
    <property type="match status" value="1"/>
</dbReference>
<evidence type="ECO:0000256" key="7">
    <source>
        <dbReference type="ARBA" id="ARBA00023014"/>
    </source>
</evidence>
<feature type="domain" description="Radical SAM core" evidence="9">
    <location>
        <begin position="88"/>
        <end position="321"/>
    </location>
</feature>
<dbReference type="CDD" id="cd01335">
    <property type="entry name" value="Radical_SAM"/>
    <property type="match status" value="1"/>
</dbReference>
<comment type="caution">
    <text evidence="10">The sequence shown here is derived from an EMBL/GenBank/DDBJ whole genome shotgun (WGS) entry which is preliminary data.</text>
</comment>
<feature type="non-terminal residue" evidence="10">
    <location>
        <position position="1"/>
    </location>
</feature>
<dbReference type="SUPFAM" id="SSF102114">
    <property type="entry name" value="Radical SAM enzymes"/>
    <property type="match status" value="1"/>
</dbReference>
<dbReference type="InterPro" id="IPR006638">
    <property type="entry name" value="Elp3/MiaA/NifB-like_rSAM"/>
</dbReference>
<dbReference type="InterPro" id="IPR034466">
    <property type="entry name" value="Methyltransferase_Class_B"/>
</dbReference>
<keyword evidence="5" id="KW-0479">Metal-binding</keyword>
<dbReference type="PANTHER" id="PTHR43409:SF7">
    <property type="entry name" value="BLL1977 PROTEIN"/>
    <property type="match status" value="1"/>
</dbReference>
<dbReference type="GO" id="GO:0031419">
    <property type="term" value="F:cobalamin binding"/>
    <property type="evidence" value="ECO:0007669"/>
    <property type="project" value="InterPro"/>
</dbReference>
<dbReference type="PANTHER" id="PTHR43409">
    <property type="entry name" value="ANAEROBIC MAGNESIUM-PROTOPORPHYRIN IX MONOMETHYL ESTER CYCLASE-RELATED"/>
    <property type="match status" value="1"/>
</dbReference>
<dbReference type="SFLD" id="SFLDS00029">
    <property type="entry name" value="Radical_SAM"/>
    <property type="match status" value="1"/>
</dbReference>
<keyword evidence="6" id="KW-0408">Iron</keyword>
<dbReference type="Gene3D" id="3.80.30.20">
    <property type="entry name" value="tm_1862 like domain"/>
    <property type="match status" value="1"/>
</dbReference>
<evidence type="ECO:0000256" key="3">
    <source>
        <dbReference type="ARBA" id="ARBA00022679"/>
    </source>
</evidence>
<evidence type="ECO:0000313" key="10">
    <source>
        <dbReference type="EMBL" id="KKK77090.1"/>
    </source>
</evidence>
<dbReference type="Gene3D" id="3.40.50.280">
    <property type="entry name" value="Cobalamin-binding domain"/>
    <property type="match status" value="1"/>
</dbReference>
<dbReference type="InterPro" id="IPR023404">
    <property type="entry name" value="rSAM_horseshoe"/>
</dbReference>
<dbReference type="GO" id="GO:0051539">
    <property type="term" value="F:4 iron, 4 sulfur cluster binding"/>
    <property type="evidence" value="ECO:0007669"/>
    <property type="project" value="UniProtKB-KW"/>
</dbReference>
<protein>
    <submittedName>
        <fullName evidence="10">Uncharacterized protein</fullName>
    </submittedName>
</protein>
<name>A0A0F8YTI2_9ZZZZ</name>
<evidence type="ECO:0000256" key="1">
    <source>
        <dbReference type="ARBA" id="ARBA00001966"/>
    </source>
</evidence>
<dbReference type="SFLD" id="SFLDG01082">
    <property type="entry name" value="B12-binding_domain_containing"/>
    <property type="match status" value="1"/>
</dbReference>
<reference evidence="10" key="1">
    <citation type="journal article" date="2015" name="Nature">
        <title>Complex archaea that bridge the gap between prokaryotes and eukaryotes.</title>
        <authorList>
            <person name="Spang A."/>
            <person name="Saw J.H."/>
            <person name="Jorgensen S.L."/>
            <person name="Zaremba-Niedzwiedzka K."/>
            <person name="Martijn J."/>
            <person name="Lind A.E."/>
            <person name="van Eijk R."/>
            <person name="Schleper C."/>
            <person name="Guy L."/>
            <person name="Ettema T.J."/>
        </authorList>
    </citation>
    <scope>NUCLEOTIDE SEQUENCE</scope>
</reference>
<proteinExistence type="predicted"/>
<keyword evidence="3" id="KW-0808">Transferase</keyword>
<dbReference type="InterPro" id="IPR058240">
    <property type="entry name" value="rSAM_sf"/>
</dbReference>
<dbReference type="SFLD" id="SFLDG01123">
    <property type="entry name" value="methyltransferase_(Class_B)"/>
    <property type="match status" value="1"/>
</dbReference>
<evidence type="ECO:0000259" key="9">
    <source>
        <dbReference type="PROSITE" id="PS51918"/>
    </source>
</evidence>
<dbReference type="GO" id="GO:0003824">
    <property type="term" value="F:catalytic activity"/>
    <property type="evidence" value="ECO:0007669"/>
    <property type="project" value="InterPro"/>
</dbReference>
<dbReference type="InterPro" id="IPR051198">
    <property type="entry name" value="BchE-like"/>
</dbReference>
<feature type="domain" description="B12-binding" evidence="8">
    <location>
        <begin position="1"/>
        <end position="50"/>
    </location>
</feature>
<evidence type="ECO:0000259" key="8">
    <source>
        <dbReference type="PROSITE" id="PS51332"/>
    </source>
</evidence>
<accession>A0A0F8YTI2</accession>
<comment type="cofactor">
    <cofactor evidence="1">
        <name>[4Fe-4S] cluster</name>
        <dbReference type="ChEBI" id="CHEBI:49883"/>
    </cofactor>
</comment>